<dbReference type="PANTHER" id="PTHR19376">
    <property type="entry name" value="DNA-DIRECTED RNA POLYMERASE"/>
    <property type="match status" value="1"/>
</dbReference>
<keyword evidence="12" id="KW-1185">Reference proteome</keyword>
<dbReference type="Gene3D" id="1.10.274.100">
    <property type="entry name" value="RNA polymerase Rpb1, domain 3"/>
    <property type="match status" value="1"/>
</dbReference>
<feature type="compositionally biased region" description="Polar residues" evidence="8">
    <location>
        <begin position="1762"/>
        <end position="1797"/>
    </location>
</feature>
<dbReference type="InterPro" id="IPR018786">
    <property type="entry name" value="Mit_KHE1"/>
</dbReference>
<keyword evidence="2 7" id="KW-0808">Transferase</keyword>
<dbReference type="Gene3D" id="4.10.860.120">
    <property type="entry name" value="RNA polymerase II, clamp domain"/>
    <property type="match status" value="1"/>
</dbReference>
<comment type="catalytic activity">
    <reaction evidence="6 7">
        <text>RNA(n) + a ribonucleoside 5'-triphosphate = RNA(n+1) + diphosphate</text>
        <dbReference type="Rhea" id="RHEA:21248"/>
        <dbReference type="Rhea" id="RHEA-COMP:14527"/>
        <dbReference type="Rhea" id="RHEA-COMP:17342"/>
        <dbReference type="ChEBI" id="CHEBI:33019"/>
        <dbReference type="ChEBI" id="CHEBI:61557"/>
        <dbReference type="ChEBI" id="CHEBI:140395"/>
        <dbReference type="EC" id="2.7.7.6"/>
    </reaction>
</comment>
<dbReference type="InterPro" id="IPR042102">
    <property type="entry name" value="RNA_pol_Rpb1_3_sf"/>
</dbReference>
<keyword evidence="9" id="KW-0472">Membrane</keyword>
<evidence type="ECO:0000256" key="1">
    <source>
        <dbReference type="ARBA" id="ARBA00022478"/>
    </source>
</evidence>
<dbReference type="InterPro" id="IPR007081">
    <property type="entry name" value="RNA_pol_Rpb1_5"/>
</dbReference>
<evidence type="ECO:0000256" key="9">
    <source>
        <dbReference type="SAM" id="Phobius"/>
    </source>
</evidence>
<dbReference type="OMA" id="WGSQQKS"/>
<feature type="region of interest" description="Disordered" evidence="8">
    <location>
        <begin position="1301"/>
        <end position="1626"/>
    </location>
</feature>
<evidence type="ECO:0000256" key="6">
    <source>
        <dbReference type="ARBA" id="ARBA00048552"/>
    </source>
</evidence>
<feature type="region of interest" description="Disordered" evidence="8">
    <location>
        <begin position="1745"/>
        <end position="1809"/>
    </location>
</feature>
<dbReference type="GO" id="GO:0000428">
    <property type="term" value="C:DNA-directed RNA polymerase complex"/>
    <property type="evidence" value="ECO:0007669"/>
    <property type="project" value="UniProtKB-KW"/>
</dbReference>
<evidence type="ECO:0000256" key="4">
    <source>
        <dbReference type="ARBA" id="ARBA00022833"/>
    </source>
</evidence>
<evidence type="ECO:0000256" key="7">
    <source>
        <dbReference type="RuleBase" id="RU004279"/>
    </source>
</evidence>
<dbReference type="InterPro" id="IPR007066">
    <property type="entry name" value="RNA_pol_Rpb1_3"/>
</dbReference>
<feature type="compositionally biased region" description="Basic and acidic residues" evidence="8">
    <location>
        <begin position="1574"/>
        <end position="1583"/>
    </location>
</feature>
<dbReference type="Pfam" id="PF00623">
    <property type="entry name" value="RNA_pol_Rpb1_2"/>
    <property type="match status" value="1"/>
</dbReference>
<evidence type="ECO:0000256" key="2">
    <source>
        <dbReference type="ARBA" id="ARBA00022679"/>
    </source>
</evidence>
<organism evidence="11">
    <name type="scientific">Oryza nivara</name>
    <name type="common">Indian wild rice</name>
    <name type="synonym">Oryza sativa f. spontanea</name>
    <dbReference type="NCBI Taxonomy" id="4536"/>
    <lineage>
        <taxon>Eukaryota</taxon>
        <taxon>Viridiplantae</taxon>
        <taxon>Streptophyta</taxon>
        <taxon>Embryophyta</taxon>
        <taxon>Tracheophyta</taxon>
        <taxon>Spermatophyta</taxon>
        <taxon>Magnoliopsida</taxon>
        <taxon>Liliopsida</taxon>
        <taxon>Poales</taxon>
        <taxon>Poaceae</taxon>
        <taxon>BOP clade</taxon>
        <taxon>Oryzoideae</taxon>
        <taxon>Oryzeae</taxon>
        <taxon>Oryzinae</taxon>
        <taxon>Oryza</taxon>
    </lineage>
</organism>
<dbReference type="EnsemblPlants" id="ONIVA02G04030.1">
    <property type="protein sequence ID" value="ONIVA02G04030.1"/>
    <property type="gene ID" value="ONIVA02G04030"/>
</dbReference>
<dbReference type="Gene3D" id="3.30.1490.180">
    <property type="entry name" value="RNA polymerase ii"/>
    <property type="match status" value="1"/>
</dbReference>
<evidence type="ECO:0000259" key="10">
    <source>
        <dbReference type="SMART" id="SM00663"/>
    </source>
</evidence>
<dbReference type="Pfam" id="PF11523">
    <property type="entry name" value="DUF3223"/>
    <property type="match status" value="1"/>
</dbReference>
<dbReference type="eggNOG" id="KOG4539">
    <property type="taxonomic scope" value="Eukaryota"/>
</dbReference>
<keyword evidence="1 7" id="KW-0240">DNA-directed RNA polymerase</keyword>
<evidence type="ECO:0000256" key="8">
    <source>
        <dbReference type="SAM" id="MobiDB-lite"/>
    </source>
</evidence>
<dbReference type="SUPFAM" id="SSF64484">
    <property type="entry name" value="beta and beta-prime subunits of DNA dependent RNA-polymerase"/>
    <property type="match status" value="1"/>
</dbReference>
<dbReference type="GO" id="GO:0006351">
    <property type="term" value="P:DNA-templated transcription"/>
    <property type="evidence" value="ECO:0007669"/>
    <property type="project" value="InterPro"/>
</dbReference>
<evidence type="ECO:0000256" key="5">
    <source>
        <dbReference type="ARBA" id="ARBA00023163"/>
    </source>
</evidence>
<dbReference type="Gene3D" id="6.10.250.2940">
    <property type="match status" value="1"/>
</dbReference>
<dbReference type="GO" id="GO:0003899">
    <property type="term" value="F:DNA-directed RNA polymerase activity"/>
    <property type="evidence" value="ECO:0007669"/>
    <property type="project" value="UniProtKB-EC"/>
</dbReference>
<accession>A0A0E0G1B8</accession>
<dbReference type="Pfam" id="PF04998">
    <property type="entry name" value="RNA_pol_Rpb1_5"/>
    <property type="match status" value="1"/>
</dbReference>
<sequence length="2156" mass="238135">MEEDQSAIPVAEGAIKSIKLSLSTEDEIRTYSINDCPVTHPSQLGNPFLGLPLETGKCESCGASENGKCEGHFGYIELPVPIYHPCHVTELRQILNVVCLKCLRVKKGKVKQTEGKDNTSALSCYYCRDLPALSLKEIKTADGAFRLELKMPPRKFMTEGSWNFLDKYGFHHGGTSHCRTLLPEEALNILKKIPEETKRKLAARGYIAQSGYVMKYLPVPPNCLYIPEFTDGQSIMSYDISISLLKKVLQKIEQIKKSRAGSPNFESHEVESCDLQLSIAQYIHLRGTTRGPQDNTKRFAISTDPSALSTKQWLEKMRTLFISKGSGFSSRSVLTGDPYIGVDVIGLPSEVAKRITFEEQVTDINLNRLQEIVDKGLCLTYRDGQATYAITVGSKGHTTLKVGQTISRRIVDGDVVFLNRPPSTHKHSLQAFRVYVHEDHTVKINPLICAPFAADFDGDCVHIYYPQSLAAKAEALELFSVEKQLTSSHSGKVNLQLVSDSLLALKHMSSRTMLSKEAANQLAMLVTCSLPDPAVIKSKPYWTISQIVQGALPNALTSQGDKHVVRDSTIIKLDLDKESVQTSFSDLVYSTLSVKGPGEALQFLNVLQPLLMELILLDGFSVSLQDFNVPKVLLEEAQKNIEKQSLILEQSRFAENQVVEMRVDNNLKDIKQQISDFVVKRSHLGLLIDPKSDSSVSKVVQQLGFVGLQLYREGKFYSRRLVEDCYYTFVNKHPAVREEHSPEAYGLVRSSYFHGLNPYEELVHAISTREAIVRSSRGLTEPGTLFKNLMALLRDVVICYDGTVRNVCSKSIIQLNYTEDDALDFPSAIGPGEPVGVLAATAISNPAYKAVLDASQSNNTSWERMKEILQTTSRYKNDMKDRKVILFLNDCSCAKKFCKEKAAIAVQGCLRRITLEDCATDICIEDGNWAAPAGFQHPVPPPQCKILPVPIPIPAHGSVKFPPVPIPAPEHLKYNIHVVRYQKQIGLDGTSEAAPALVGHIHLDRAHLERINISTEDILQKCQEVSGKYGKKKGHLSDPRIQEAKIVWVGSDATSWVKNTQKASKGEPAVEIIVEEEEALHIGDAWRTTMDACIPVLNLIDIRRSIPYGIQQVRELLGISCAFDQVVQRLSTTVRMVAKDVLKDHLVLVANSMTFTGNLNGFNNAGYKATFRSLKVQVPFTESTLITPMKCFEKAAEKCHSDSLGCVVSSCSWGKHAASGTGSSFQILWNESQLKSNKEYGDGLYDYLALVRTDEEKARYTFFDDVDYLAEENEADVCLSPELDGTIGQPIFDDNLEEQDVQNNSSWDNGTTTNASWEQNGSAGNDSDKWGGWNDAAAGADTGVTKPADQGNSCWDVPATVEKSSSDWGGWGTEKAKEKEKISEEPAQHDAWSVQGPKRATDGGASWKKQSSTQNDGNSWKENKGRGSNGGSWEKDNVQKGSWGRGNDEAENNNDVQNKSWETVAADAHASTEKSWGNVTASPSDNAWSAAPVSQGNGSSDTKQSDSWDGWKSAGVDKAINKDKESLGNSAGVDASTNKDKESWGNVPASPSDSAWNAAPVSQGDDVWNSAEANESRNKDWKSDGWGARGGNWRGQRNNPGRPPRKPDGRGLPRRPDERGPPRRHFDLTAEEEKILGEIEPTVLSIRKIFRESIDSIKLSPEDEKFIKENVLEHHPEKQSKVSGEIDHIMVDKHQVFQDSRCLFVVSSDGTRSDFSYLKCMENFVRKTYPEHGDSFCKKYFKRRRDQPPAADGGTAPVTPAGATQSTAVDTQEGTSQQTQPDIATAPAATQQETLQDTPAPPADDGLLGKGPSPMVIWLVQCKPILRGRAESDDFVVLQGTELSLPPRPNPSTLFRLRLRLAAAADDDDLHLSTPPSAMQARVVVFPVKGRAWCFASPRATAPAAACGGGDGGALLPPPPPTVKDLWRGIAGGGRTASENAEAVVNFVADKMNWAWIGFGSAPEGSMKNRIHSFGLKLLSRVRPSEVLLKSVTKDVSLLEIVHPASINPRLVRRRLRHIAVRGASVHRKFLYGSVCLLPVTSVFMVLPLPNIPFFWVLFRAYSHWRALQGSERLQLLVSDSSDQWKILLEKQKEMSSRKDGNPCENTQYAPWPSKKLDGFLESRKLNEGLDCDTISRICQAYDLDKIDVLKYRDLE</sequence>
<comment type="similarity">
    <text evidence="7">Belongs to the RNA polymerase beta' chain family.</text>
</comment>
<feature type="domain" description="RNA polymerase N-terminal" evidence="10">
    <location>
        <begin position="210"/>
        <end position="509"/>
    </location>
</feature>
<feature type="compositionally biased region" description="Basic and acidic residues" evidence="8">
    <location>
        <begin position="1374"/>
        <end position="1388"/>
    </location>
</feature>
<evidence type="ECO:0000256" key="3">
    <source>
        <dbReference type="ARBA" id="ARBA00022695"/>
    </source>
</evidence>
<dbReference type="CDD" id="cd10506">
    <property type="entry name" value="RNAP_IV_RPD1_N"/>
    <property type="match status" value="1"/>
</dbReference>
<dbReference type="InterPro" id="IPR006592">
    <property type="entry name" value="RNA_pol_N"/>
</dbReference>
<keyword evidence="9" id="KW-1133">Transmembrane helix</keyword>
<keyword evidence="9" id="KW-0812">Transmembrane</keyword>
<keyword evidence="3 7" id="KW-0548">Nucleotidyltransferase</keyword>
<dbReference type="Pfam" id="PF04997">
    <property type="entry name" value="RNA_pol_Rpb1_1"/>
    <property type="match status" value="1"/>
</dbReference>
<evidence type="ECO:0000313" key="11">
    <source>
        <dbReference type="EnsemblPlants" id="ONIVA02G04030.1"/>
    </source>
</evidence>
<reference evidence="11" key="1">
    <citation type="submission" date="2015-04" db="UniProtKB">
        <authorList>
            <consortium name="EnsemblPlants"/>
        </authorList>
    </citation>
    <scope>IDENTIFICATION</scope>
    <source>
        <strain evidence="11">SL10</strain>
    </source>
</reference>
<dbReference type="GO" id="GO:0003677">
    <property type="term" value="F:DNA binding"/>
    <property type="evidence" value="ECO:0007669"/>
    <property type="project" value="InterPro"/>
</dbReference>
<feature type="transmembrane region" description="Helical" evidence="9">
    <location>
        <begin position="2030"/>
        <end position="2059"/>
    </location>
</feature>
<dbReference type="eggNOG" id="KOG2992">
    <property type="taxonomic scope" value="Eukaryota"/>
</dbReference>
<dbReference type="eggNOG" id="KOG0260">
    <property type="taxonomic scope" value="Eukaryota"/>
</dbReference>
<proteinExistence type="inferred from homology"/>
<dbReference type="Proteomes" id="UP000006591">
    <property type="component" value="Chromosome 2"/>
</dbReference>
<evidence type="ECO:0000313" key="12">
    <source>
        <dbReference type="Proteomes" id="UP000006591"/>
    </source>
</evidence>
<feature type="compositionally biased region" description="Basic and acidic residues" evidence="8">
    <location>
        <begin position="1605"/>
        <end position="1626"/>
    </location>
</feature>
<dbReference type="Gene3D" id="2.40.40.20">
    <property type="match status" value="1"/>
</dbReference>
<name>A0A0E0G1B8_ORYNI</name>
<reference evidence="11" key="2">
    <citation type="submission" date="2018-04" db="EMBL/GenBank/DDBJ databases">
        <title>OnivRS2 (Oryza nivara Reference Sequence Version 2).</title>
        <authorList>
            <person name="Zhang J."/>
            <person name="Kudrna D."/>
            <person name="Lee S."/>
            <person name="Talag J."/>
            <person name="Rajasekar S."/>
            <person name="Welchert J."/>
            <person name="Hsing Y.-I."/>
            <person name="Wing R.A."/>
        </authorList>
    </citation>
    <scope>NUCLEOTIDE SEQUENCE [LARGE SCALE GENOMIC DNA]</scope>
    <source>
        <strain evidence="11">SL10</strain>
    </source>
</reference>
<dbReference type="FunFam" id="3.30.1490.180:FF:000004">
    <property type="entry name" value="DNA-directed RNA polymerase subunit"/>
    <property type="match status" value="1"/>
</dbReference>
<dbReference type="PANTHER" id="PTHR19376:SF51">
    <property type="entry name" value="DNA-DIRECTED RNA POLYMERASE V SUBUNIT 1"/>
    <property type="match status" value="1"/>
</dbReference>
<dbReference type="SMART" id="SM00663">
    <property type="entry name" value="RPOLA_N"/>
    <property type="match status" value="1"/>
</dbReference>
<dbReference type="GO" id="GO:0009536">
    <property type="term" value="C:plastid"/>
    <property type="evidence" value="ECO:0007669"/>
    <property type="project" value="UniProtKB-ARBA"/>
</dbReference>
<dbReference type="InterPro" id="IPR044893">
    <property type="entry name" value="RNA_pol_Rpb1_clamp_domain"/>
</dbReference>
<dbReference type="InterPro" id="IPR000722">
    <property type="entry name" value="RNA_pol_asu"/>
</dbReference>
<comment type="function">
    <text evidence="7">DNA-dependent RNA polymerase catalyzes the transcription of DNA into RNA using the four ribonucleoside triphosphates as substrates.</text>
</comment>
<keyword evidence="4" id="KW-0862">Zinc</keyword>
<dbReference type="STRING" id="4536.A0A0E0G1B8"/>
<feature type="compositionally biased region" description="Polar residues" evidence="8">
    <location>
        <begin position="1301"/>
        <end position="1325"/>
    </location>
</feature>
<feature type="compositionally biased region" description="Polar residues" evidence="8">
    <location>
        <begin position="1473"/>
        <end position="1507"/>
    </location>
</feature>
<dbReference type="InterPro" id="IPR040403">
    <property type="entry name" value="NRPD1_N"/>
</dbReference>
<dbReference type="Pfam" id="PF04983">
    <property type="entry name" value="RNA_pol_Rpb1_3"/>
    <property type="match status" value="1"/>
</dbReference>
<dbReference type="FunFam" id="4.10.860.120:FF:000008">
    <property type="entry name" value="DNA-directed RNA polymerase subunit"/>
    <property type="match status" value="1"/>
</dbReference>
<dbReference type="EC" id="2.7.7.6" evidence="7"/>
<dbReference type="Gene3D" id="3.10.450.40">
    <property type="match status" value="1"/>
</dbReference>
<feature type="compositionally biased region" description="Low complexity" evidence="8">
    <location>
        <begin position="1330"/>
        <end position="1343"/>
    </location>
</feature>
<dbReference type="Pfam" id="PF10173">
    <property type="entry name" value="Mit_KHE1"/>
    <property type="match status" value="1"/>
</dbReference>
<protein>
    <recommendedName>
        <fullName evidence="7">DNA-directed RNA polymerase subunit</fullName>
        <ecNumber evidence="7">2.7.7.6</ecNumber>
    </recommendedName>
</protein>
<keyword evidence="5 7" id="KW-0804">Transcription</keyword>
<feature type="compositionally biased region" description="Polar residues" evidence="8">
    <location>
        <begin position="1408"/>
        <end position="1418"/>
    </location>
</feature>
<dbReference type="Gramene" id="ONIVA02G04030.1">
    <property type="protein sequence ID" value="ONIVA02G04030.1"/>
    <property type="gene ID" value="ONIVA02G04030"/>
</dbReference>
<dbReference type="InterPro" id="IPR045867">
    <property type="entry name" value="DNA-dir_RpoC_beta_prime"/>
</dbReference>
<dbReference type="InterPro" id="IPR007080">
    <property type="entry name" value="RNA_pol_Rpb1_1"/>
</dbReference>